<reference evidence="3 4" key="2">
    <citation type="journal article" date="2017" name="Genome Biol.">
        <title>New reference genome sequences of hot pepper reveal the massive evolution of plant disease-resistance genes by retroduplication.</title>
        <authorList>
            <person name="Kim S."/>
            <person name="Park J."/>
            <person name="Yeom S.I."/>
            <person name="Kim Y.M."/>
            <person name="Seo E."/>
            <person name="Kim K.T."/>
            <person name="Kim M.S."/>
            <person name="Lee J.M."/>
            <person name="Cheong K."/>
            <person name="Shin H.S."/>
            <person name="Kim S.B."/>
            <person name="Han K."/>
            <person name="Lee J."/>
            <person name="Park M."/>
            <person name="Lee H.A."/>
            <person name="Lee H.Y."/>
            <person name="Lee Y."/>
            <person name="Oh S."/>
            <person name="Lee J.H."/>
            <person name="Choi E."/>
            <person name="Choi E."/>
            <person name="Lee S.E."/>
            <person name="Jeon J."/>
            <person name="Kim H."/>
            <person name="Choi G."/>
            <person name="Song H."/>
            <person name="Lee J."/>
            <person name="Lee S.C."/>
            <person name="Kwon J.K."/>
            <person name="Lee H.Y."/>
            <person name="Koo N."/>
            <person name="Hong Y."/>
            <person name="Kim R.W."/>
            <person name="Kang W.H."/>
            <person name="Huh J.H."/>
            <person name="Kang B.C."/>
            <person name="Yang T.J."/>
            <person name="Lee Y.H."/>
            <person name="Bennetzen J.L."/>
            <person name="Choi D."/>
        </authorList>
    </citation>
    <scope>NUCLEOTIDE SEQUENCE [LARGE SCALE GENOMIC DNA]</scope>
    <source>
        <strain evidence="4">cv. CM334</strain>
    </source>
</reference>
<evidence type="ECO:0000313" key="3">
    <source>
        <dbReference type="EMBL" id="PHT70599.1"/>
    </source>
</evidence>
<dbReference type="STRING" id="4072.A0A2G2YLI4"/>
<keyword evidence="1" id="KW-0812">Transmembrane</keyword>
<protein>
    <recommendedName>
        <fullName evidence="2">MGRN1/RNF157-like N-terminal domain-containing protein</fullName>
    </recommendedName>
</protein>
<evidence type="ECO:0000313" key="4">
    <source>
        <dbReference type="Proteomes" id="UP000222542"/>
    </source>
</evidence>
<comment type="caution">
    <text evidence="3">The sequence shown here is derived from an EMBL/GenBank/DDBJ whole genome shotgun (WGS) entry which is preliminary data.</text>
</comment>
<sequence length="110" mass="12809">MMDHHHWEARFYHGGSPNDSFMWFSSSELKELFSVLLLLSWYLFLHRFVIGRMLLSYYTSDACTLCGVSKSSYSTNDVNLKKETLRIQPDEENPGKYLIAFDFDATVPGR</sequence>
<evidence type="ECO:0000256" key="1">
    <source>
        <dbReference type="SAM" id="Phobius"/>
    </source>
</evidence>
<dbReference type="EMBL" id="AYRZ02000010">
    <property type="protein sequence ID" value="PHT70599.1"/>
    <property type="molecule type" value="Genomic_DNA"/>
</dbReference>
<evidence type="ECO:0000259" key="2">
    <source>
        <dbReference type="Pfam" id="PF26192"/>
    </source>
</evidence>
<keyword evidence="1" id="KW-1133">Transmembrane helix</keyword>
<proteinExistence type="predicted"/>
<keyword evidence="1" id="KW-0472">Membrane</keyword>
<keyword evidence="4" id="KW-1185">Reference proteome</keyword>
<dbReference type="Pfam" id="PF26192">
    <property type="entry name" value="RNF157-like_N"/>
    <property type="match status" value="1"/>
</dbReference>
<gene>
    <name evidence="3" type="ORF">T459_25703</name>
</gene>
<dbReference type="InterPro" id="IPR058981">
    <property type="entry name" value="MGRN1/RNF157-like_N"/>
</dbReference>
<reference evidence="3 4" key="1">
    <citation type="journal article" date="2014" name="Nat. Genet.">
        <title>Genome sequence of the hot pepper provides insights into the evolution of pungency in Capsicum species.</title>
        <authorList>
            <person name="Kim S."/>
            <person name="Park M."/>
            <person name="Yeom S.I."/>
            <person name="Kim Y.M."/>
            <person name="Lee J.M."/>
            <person name="Lee H.A."/>
            <person name="Seo E."/>
            <person name="Choi J."/>
            <person name="Cheong K."/>
            <person name="Kim K.T."/>
            <person name="Jung K."/>
            <person name="Lee G.W."/>
            <person name="Oh S.K."/>
            <person name="Bae C."/>
            <person name="Kim S.B."/>
            <person name="Lee H.Y."/>
            <person name="Kim S.Y."/>
            <person name="Kim M.S."/>
            <person name="Kang B.C."/>
            <person name="Jo Y.D."/>
            <person name="Yang H.B."/>
            <person name="Jeong H.J."/>
            <person name="Kang W.H."/>
            <person name="Kwon J.K."/>
            <person name="Shin C."/>
            <person name="Lim J.Y."/>
            <person name="Park J.H."/>
            <person name="Huh J.H."/>
            <person name="Kim J.S."/>
            <person name="Kim B.D."/>
            <person name="Cohen O."/>
            <person name="Paran I."/>
            <person name="Suh M.C."/>
            <person name="Lee S.B."/>
            <person name="Kim Y.K."/>
            <person name="Shin Y."/>
            <person name="Noh S.J."/>
            <person name="Park J."/>
            <person name="Seo Y.S."/>
            <person name="Kwon S.Y."/>
            <person name="Kim H.A."/>
            <person name="Park J.M."/>
            <person name="Kim H.J."/>
            <person name="Choi S.B."/>
            <person name="Bosland P.W."/>
            <person name="Reeves G."/>
            <person name="Jo S.H."/>
            <person name="Lee B.W."/>
            <person name="Cho H.T."/>
            <person name="Choi H.S."/>
            <person name="Lee M.S."/>
            <person name="Yu Y."/>
            <person name="Do Choi Y."/>
            <person name="Park B.S."/>
            <person name="van Deynze A."/>
            <person name="Ashrafi H."/>
            <person name="Hill T."/>
            <person name="Kim W.T."/>
            <person name="Pai H.S."/>
            <person name="Ahn H.K."/>
            <person name="Yeam I."/>
            <person name="Giovannoni J.J."/>
            <person name="Rose J.K."/>
            <person name="Sorensen I."/>
            <person name="Lee S.J."/>
            <person name="Kim R.W."/>
            <person name="Choi I.Y."/>
            <person name="Choi B.S."/>
            <person name="Lim J.S."/>
            <person name="Lee Y.H."/>
            <person name="Choi D."/>
        </authorList>
    </citation>
    <scope>NUCLEOTIDE SEQUENCE [LARGE SCALE GENOMIC DNA]</scope>
    <source>
        <strain evidence="4">cv. CM334</strain>
    </source>
</reference>
<feature type="transmembrane region" description="Helical" evidence="1">
    <location>
        <begin position="32"/>
        <end position="50"/>
    </location>
</feature>
<dbReference type="Proteomes" id="UP000222542">
    <property type="component" value="Unassembled WGS sequence"/>
</dbReference>
<dbReference type="Gramene" id="PHT70599">
    <property type="protein sequence ID" value="PHT70599"/>
    <property type="gene ID" value="T459_25703"/>
</dbReference>
<accession>A0A2G2YLI4</accession>
<dbReference type="AlphaFoldDB" id="A0A2G2YLI4"/>
<organism evidence="3 4">
    <name type="scientific">Capsicum annuum</name>
    <name type="common">Capsicum pepper</name>
    <dbReference type="NCBI Taxonomy" id="4072"/>
    <lineage>
        <taxon>Eukaryota</taxon>
        <taxon>Viridiplantae</taxon>
        <taxon>Streptophyta</taxon>
        <taxon>Embryophyta</taxon>
        <taxon>Tracheophyta</taxon>
        <taxon>Spermatophyta</taxon>
        <taxon>Magnoliopsida</taxon>
        <taxon>eudicotyledons</taxon>
        <taxon>Gunneridae</taxon>
        <taxon>Pentapetalae</taxon>
        <taxon>asterids</taxon>
        <taxon>lamiids</taxon>
        <taxon>Solanales</taxon>
        <taxon>Solanaceae</taxon>
        <taxon>Solanoideae</taxon>
        <taxon>Capsiceae</taxon>
        <taxon>Capsicum</taxon>
    </lineage>
</organism>
<feature type="domain" description="MGRN1/RNF157-like N-terminal" evidence="2">
    <location>
        <begin position="78"/>
        <end position="109"/>
    </location>
</feature>
<name>A0A2G2YLI4_CAPAN</name>